<evidence type="ECO:0000313" key="2">
    <source>
        <dbReference type="EMBL" id="AYQ54365.1"/>
    </source>
</evidence>
<name>A0A3G3IEY8_9ARCH</name>
<evidence type="ECO:0000313" key="3">
    <source>
        <dbReference type="Proteomes" id="UP000273278"/>
    </source>
</evidence>
<protein>
    <submittedName>
        <fullName evidence="2">Uncharacterized protein</fullName>
    </submittedName>
</protein>
<dbReference type="OMA" id="MNEGEDY"/>
<evidence type="ECO:0000256" key="1">
    <source>
        <dbReference type="SAM" id="Coils"/>
    </source>
</evidence>
<feature type="coiled-coil region" evidence="1">
    <location>
        <begin position="2"/>
        <end position="36"/>
    </location>
</feature>
<dbReference type="RefSeq" id="WP_015504075.1">
    <property type="nucleotide sequence ID" value="NZ_CAYARO010000003.1"/>
</dbReference>
<accession>A0A3G3IEY8</accession>
<dbReference type="Proteomes" id="UP000273278">
    <property type="component" value="Chromosome"/>
</dbReference>
<reference evidence="2 3" key="1">
    <citation type="submission" date="2016-10" db="EMBL/GenBank/DDBJ databases">
        <title>Complete genome of the TMA-utilizing, human hosted archaeon Methanomethylophilus alvus Gen. nov, sp. nov., strain Mx-05, derived from a pure culture.</title>
        <authorList>
            <person name="Brugere J.-F."/>
            <person name="Ben Hania W."/>
            <person name="Chaudhary P.P."/>
            <person name="Gaci N."/>
            <person name="Borrel G."/>
            <person name="Cao Van Tuat L."/>
            <person name="Fardeau M.-L."/>
            <person name="Harris H.M.B."/>
            <person name="O'Toole P.W."/>
            <person name="Ollivier B."/>
        </authorList>
    </citation>
    <scope>NUCLEOTIDE SEQUENCE [LARGE SCALE GENOMIC DNA]</scope>
    <source>
        <strain evidence="2 3">Mx-05</strain>
    </source>
</reference>
<gene>
    <name evidence="2" type="ORF">BKD89_00825</name>
</gene>
<dbReference type="AlphaFoldDB" id="A0A3G3IEY8"/>
<proteinExistence type="predicted"/>
<keyword evidence="1" id="KW-0175">Coiled coil</keyword>
<sequence length="60" mass="7133">MTEPEERELKDLRMEVKNLKSEVKELREFIKALYAMLNEDEEYQSSDDFLGGIEYGRTNT</sequence>
<organism evidence="2 3">
    <name type="scientific">Methanomethylophilus alvi</name>
    <dbReference type="NCBI Taxonomy" id="1291540"/>
    <lineage>
        <taxon>Archaea</taxon>
        <taxon>Methanobacteriati</taxon>
        <taxon>Thermoplasmatota</taxon>
        <taxon>Thermoplasmata</taxon>
        <taxon>Methanomassiliicoccales</taxon>
        <taxon>Methanomethylophilaceae</taxon>
        <taxon>Methanomethylophilus</taxon>
    </lineage>
</organism>
<dbReference type="EMBL" id="CP017686">
    <property type="protein sequence ID" value="AYQ54365.1"/>
    <property type="molecule type" value="Genomic_DNA"/>
</dbReference>
<dbReference type="GeneID" id="41320968"/>